<evidence type="ECO:0000313" key="2">
    <source>
        <dbReference type="Proteomes" id="UP000014319"/>
    </source>
</evidence>
<sequence length="253" mass="27871">MSDDTVLETIVPAGELQTTLDILRSLVQEAILHIGKDGIRTAVVEPGNVCMYSPVKLGPSAFESVPSGSFALGINLESLEDSLHRAAPDTPVSLSFDTEKRRLRVQYDRVDMDLACIDPDSIRDEPDNPDPGLPNHFAVSTDDLEAAVDTVELVTDHLDVHVDDDAVRFRGKGDTDTAEYQLLEDELYQPDLNEETMSIFSMEFMQSLIGAVPNGTDEVQIHVGDEFPILMEYEYADGAGYAEAMLAPRIQNR</sequence>
<dbReference type="RefSeq" id="YP_008083090.1">
    <property type="nucleotide sequence ID" value="NC_021471.1"/>
</dbReference>
<dbReference type="GO" id="GO:0006272">
    <property type="term" value="P:leading strand elongation"/>
    <property type="evidence" value="ECO:0007669"/>
    <property type="project" value="TreeGrafter"/>
</dbReference>
<protein>
    <submittedName>
        <fullName evidence="1">PCNA protein</fullName>
    </submittedName>
</protein>
<accession>R9QTN4</accession>
<dbReference type="SUPFAM" id="SSF55979">
    <property type="entry name" value="DNA clamp"/>
    <property type="match status" value="2"/>
</dbReference>
<dbReference type="InterPro" id="IPR000730">
    <property type="entry name" value="Pr_cel_nuc_antig"/>
</dbReference>
<dbReference type="InterPro" id="IPR046938">
    <property type="entry name" value="DNA_clamp_sf"/>
</dbReference>
<proteinExistence type="inferred from homology"/>
<keyword evidence="2" id="KW-1185">Reference proteome</keyword>
<evidence type="ECO:0000313" key="1">
    <source>
        <dbReference type="EMBL" id="AGC34585.1"/>
    </source>
</evidence>
<dbReference type="GO" id="GO:0006275">
    <property type="term" value="P:regulation of DNA replication"/>
    <property type="evidence" value="ECO:0007669"/>
    <property type="project" value="InterPro"/>
</dbReference>
<organism evidence="1 2">
    <name type="scientific">Haloarcula sinaiiensis tailed virus 1</name>
    <dbReference type="NCBI Taxonomy" id="1262530"/>
    <lineage>
        <taxon>Viruses</taxon>
        <taxon>Duplodnaviria</taxon>
        <taxon>Heunggongvirae</taxon>
        <taxon>Uroviricota</taxon>
        <taxon>Caudoviricetes</taxon>
        <taxon>Kirjokansivirales</taxon>
        <taxon>Shortaselviridae</taxon>
        <taxon>Lonfivirus</taxon>
        <taxon>Lonfivirus codicilli</taxon>
        <taxon>Lonfivirus HSTV1</taxon>
    </lineage>
</organism>
<dbReference type="EMBL" id="KC117378">
    <property type="protein sequence ID" value="AGC34585.1"/>
    <property type="molecule type" value="Genomic_DNA"/>
</dbReference>
<dbReference type="GeneID" id="16151520"/>
<name>R9QTN4_9CAUD</name>
<dbReference type="GO" id="GO:0030337">
    <property type="term" value="F:DNA polymerase processivity factor activity"/>
    <property type="evidence" value="ECO:0007669"/>
    <property type="project" value="InterPro"/>
</dbReference>
<dbReference type="HAMAP" id="MF_00317">
    <property type="entry name" value="DNApol_clamp_arch"/>
    <property type="match status" value="1"/>
</dbReference>
<dbReference type="PANTHER" id="PTHR11352">
    <property type="entry name" value="PROLIFERATING CELL NUCLEAR ANTIGEN"/>
    <property type="match status" value="1"/>
</dbReference>
<dbReference type="KEGG" id="vg:16151520"/>
<dbReference type="PANTHER" id="PTHR11352:SF0">
    <property type="entry name" value="PROLIFERATING CELL NUCLEAR ANTIGEN"/>
    <property type="match status" value="1"/>
</dbReference>
<gene>
    <name evidence="1" type="primary">40</name>
    <name evidence="1" type="ORF">HSTV1_40</name>
</gene>
<dbReference type="Proteomes" id="UP000014319">
    <property type="component" value="Genome"/>
</dbReference>
<dbReference type="OrthoDB" id="25659at10239"/>
<dbReference type="GO" id="GO:0003677">
    <property type="term" value="F:DNA binding"/>
    <property type="evidence" value="ECO:0007669"/>
    <property type="project" value="InterPro"/>
</dbReference>
<reference evidence="1 2" key="1">
    <citation type="journal article" date="2013" name="Proc. Natl. Acad. Sci. U.S.A.">
        <title>Structure of the archaeal head-tailed virus HSTV-1 completes the HK97 fold story.</title>
        <authorList>
            <person name="Pietila M.K."/>
            <person name="Laurinmaki P."/>
            <person name="Russell D.A."/>
            <person name="Ko C.C."/>
            <person name="Jacobs-Sera D."/>
            <person name="Hendrix R.W."/>
            <person name="Bamford D.H."/>
            <person name="Butcher S.J."/>
        </authorList>
    </citation>
    <scope>NUCLEOTIDE SEQUENCE [LARGE SCALE GENOMIC DNA]</scope>
</reference>
<dbReference type="Gene3D" id="3.70.10.10">
    <property type="match status" value="1"/>
</dbReference>